<proteinExistence type="predicted"/>
<evidence type="ECO:0000256" key="2">
    <source>
        <dbReference type="ARBA" id="ARBA00022603"/>
    </source>
</evidence>
<keyword evidence="7" id="KW-1185">Reference proteome</keyword>
<accession>A0ABX0HDA4</accession>
<gene>
    <name evidence="6" type="ORF">G9Q97_14210</name>
</gene>
<dbReference type="PRINTS" id="PR00505">
    <property type="entry name" value="D12N6MTFRASE"/>
</dbReference>
<dbReference type="InterPro" id="IPR002052">
    <property type="entry name" value="DNA_methylase_N6_adenine_CS"/>
</dbReference>
<dbReference type="EC" id="2.1.1.72" evidence="1"/>
<evidence type="ECO:0000256" key="1">
    <source>
        <dbReference type="ARBA" id="ARBA00011900"/>
    </source>
</evidence>
<protein>
    <recommendedName>
        <fullName evidence="1">site-specific DNA-methyltransferase (adenine-specific)</fullName>
        <ecNumber evidence="1">2.1.1.72</ecNumber>
    </recommendedName>
</protein>
<organism evidence="6 7">
    <name type="scientific">Cyclobacterium plantarum</name>
    <dbReference type="NCBI Taxonomy" id="2716263"/>
    <lineage>
        <taxon>Bacteria</taxon>
        <taxon>Pseudomonadati</taxon>
        <taxon>Bacteroidota</taxon>
        <taxon>Cytophagia</taxon>
        <taxon>Cytophagales</taxon>
        <taxon>Cyclobacteriaceae</taxon>
        <taxon>Cyclobacterium</taxon>
    </lineage>
</organism>
<comment type="catalytic activity">
    <reaction evidence="5">
        <text>a 2'-deoxyadenosine in DNA + S-adenosyl-L-methionine = an N(6)-methyl-2'-deoxyadenosine in DNA + S-adenosyl-L-homocysteine + H(+)</text>
        <dbReference type="Rhea" id="RHEA:15197"/>
        <dbReference type="Rhea" id="RHEA-COMP:12418"/>
        <dbReference type="Rhea" id="RHEA-COMP:12419"/>
        <dbReference type="ChEBI" id="CHEBI:15378"/>
        <dbReference type="ChEBI" id="CHEBI:57856"/>
        <dbReference type="ChEBI" id="CHEBI:59789"/>
        <dbReference type="ChEBI" id="CHEBI:90615"/>
        <dbReference type="ChEBI" id="CHEBI:90616"/>
        <dbReference type="EC" id="2.1.1.72"/>
    </reaction>
</comment>
<dbReference type="EMBL" id="JAANYN010000005">
    <property type="protein sequence ID" value="NHE57965.1"/>
    <property type="molecule type" value="Genomic_DNA"/>
</dbReference>
<dbReference type="Pfam" id="PF02086">
    <property type="entry name" value="MethyltransfD12"/>
    <property type="match status" value="2"/>
</dbReference>
<sequence length="231" mass="27066">MKYLGSKRRIAKYILPIILKDKNTNQIYIEPFAGGCNTLDKVQGKRVANDINFYLVEMYKALQNGWIPPNKIDLEEYKDIRNNKGKYPPELVGFVGFGCSFGGKWFGGYARGNNSLGAKRNYCDEAKRNLLKQIANLKDVKFINKSYDEIDYPKNSLIYCDPPYKDTTEYMTKFDSLKFYDWVKDMTNQNHKVYFSEYSAPKEFKCIWSYNTTTNLNINQHSTRIEKLFIF</sequence>
<dbReference type="PANTHER" id="PTHR30481:SF3">
    <property type="entry name" value="DNA ADENINE METHYLASE"/>
    <property type="match status" value="1"/>
</dbReference>
<dbReference type="GO" id="GO:0008168">
    <property type="term" value="F:methyltransferase activity"/>
    <property type="evidence" value="ECO:0007669"/>
    <property type="project" value="UniProtKB-KW"/>
</dbReference>
<keyword evidence="3" id="KW-0808">Transferase</keyword>
<dbReference type="InterPro" id="IPR029063">
    <property type="entry name" value="SAM-dependent_MTases_sf"/>
</dbReference>
<evidence type="ECO:0000256" key="3">
    <source>
        <dbReference type="ARBA" id="ARBA00022679"/>
    </source>
</evidence>
<dbReference type="PROSITE" id="PS00092">
    <property type="entry name" value="N6_MTASE"/>
    <property type="match status" value="1"/>
</dbReference>
<dbReference type="Proteomes" id="UP000649799">
    <property type="component" value="Unassembled WGS sequence"/>
</dbReference>
<dbReference type="SUPFAM" id="SSF53335">
    <property type="entry name" value="S-adenosyl-L-methionine-dependent methyltransferases"/>
    <property type="match status" value="1"/>
</dbReference>
<dbReference type="InterPro" id="IPR012327">
    <property type="entry name" value="MeTrfase_D12"/>
</dbReference>
<dbReference type="RefSeq" id="WP_166147907.1">
    <property type="nucleotide sequence ID" value="NZ_JAANYN010000005.1"/>
</dbReference>
<dbReference type="GO" id="GO:0032259">
    <property type="term" value="P:methylation"/>
    <property type="evidence" value="ECO:0007669"/>
    <property type="project" value="UniProtKB-KW"/>
</dbReference>
<keyword evidence="4" id="KW-0949">S-adenosyl-L-methionine</keyword>
<evidence type="ECO:0000256" key="4">
    <source>
        <dbReference type="ARBA" id="ARBA00022691"/>
    </source>
</evidence>
<evidence type="ECO:0000313" key="6">
    <source>
        <dbReference type="EMBL" id="NHE57965.1"/>
    </source>
</evidence>
<evidence type="ECO:0000256" key="5">
    <source>
        <dbReference type="ARBA" id="ARBA00047942"/>
    </source>
</evidence>
<comment type="caution">
    <text evidence="6">The sequence shown here is derived from an EMBL/GenBank/DDBJ whole genome shotgun (WGS) entry which is preliminary data.</text>
</comment>
<name>A0ABX0HDA4_9BACT</name>
<reference evidence="6 7" key="1">
    <citation type="submission" date="2020-03" db="EMBL/GenBank/DDBJ databases">
        <title>Cyclobacterium plantarum sp. nov., a marine bacterium isolated from a coastal-marine wetland.</title>
        <authorList>
            <person name="Sanchez-Porro C."/>
            <person name="Ventosa A."/>
            <person name="Amoozegar M."/>
        </authorList>
    </citation>
    <scope>NUCLEOTIDE SEQUENCE [LARGE SCALE GENOMIC DNA]</scope>
    <source>
        <strain evidence="6 7">GBPx2</strain>
    </source>
</reference>
<evidence type="ECO:0000313" key="7">
    <source>
        <dbReference type="Proteomes" id="UP000649799"/>
    </source>
</evidence>
<keyword evidence="2 6" id="KW-0489">Methyltransferase</keyword>
<dbReference type="PANTHER" id="PTHR30481">
    <property type="entry name" value="DNA ADENINE METHYLASE"/>
    <property type="match status" value="1"/>
</dbReference>
<dbReference type="Gene3D" id="3.40.50.150">
    <property type="entry name" value="Vaccinia Virus protein VP39"/>
    <property type="match status" value="2"/>
</dbReference>